<protein>
    <recommendedName>
        <fullName evidence="4">DUF2637 domain-containing protein</fullName>
    </recommendedName>
</protein>
<organism evidence="2 3">
    <name type="scientific">Actinokineospora diospyrosa</name>
    <dbReference type="NCBI Taxonomy" id="103728"/>
    <lineage>
        <taxon>Bacteria</taxon>
        <taxon>Bacillati</taxon>
        <taxon>Actinomycetota</taxon>
        <taxon>Actinomycetes</taxon>
        <taxon>Pseudonocardiales</taxon>
        <taxon>Pseudonocardiaceae</taxon>
        <taxon>Actinokineospora</taxon>
    </lineage>
</organism>
<evidence type="ECO:0000256" key="1">
    <source>
        <dbReference type="SAM" id="Phobius"/>
    </source>
</evidence>
<evidence type="ECO:0000313" key="3">
    <source>
        <dbReference type="Proteomes" id="UP001205185"/>
    </source>
</evidence>
<feature type="transmembrane region" description="Helical" evidence="1">
    <location>
        <begin position="140"/>
        <end position="157"/>
    </location>
</feature>
<evidence type="ECO:0008006" key="4">
    <source>
        <dbReference type="Google" id="ProtNLM"/>
    </source>
</evidence>
<dbReference type="EMBL" id="JAMTCO010000009">
    <property type="protein sequence ID" value="MCP2271400.1"/>
    <property type="molecule type" value="Genomic_DNA"/>
</dbReference>
<accession>A0ABT1IFJ2</accession>
<keyword evidence="1" id="KW-1133">Transmembrane helix</keyword>
<feature type="transmembrane region" description="Helical" evidence="1">
    <location>
        <begin position="73"/>
        <end position="95"/>
    </location>
</feature>
<evidence type="ECO:0000313" key="2">
    <source>
        <dbReference type="EMBL" id="MCP2271400.1"/>
    </source>
</evidence>
<dbReference type="RefSeq" id="WP_253888345.1">
    <property type="nucleotide sequence ID" value="NZ_BAAAVB010000005.1"/>
</dbReference>
<dbReference type="Proteomes" id="UP001205185">
    <property type="component" value="Unassembled WGS sequence"/>
</dbReference>
<reference evidence="2 3" key="1">
    <citation type="submission" date="2022-06" db="EMBL/GenBank/DDBJ databases">
        <title>Genomic Encyclopedia of Archaeal and Bacterial Type Strains, Phase II (KMG-II): from individual species to whole genera.</title>
        <authorList>
            <person name="Goeker M."/>
        </authorList>
    </citation>
    <scope>NUCLEOTIDE SEQUENCE [LARGE SCALE GENOMIC DNA]</scope>
    <source>
        <strain evidence="2 3">DSM 44255</strain>
    </source>
</reference>
<keyword evidence="1" id="KW-0472">Membrane</keyword>
<comment type="caution">
    <text evidence="2">The sequence shown here is derived from an EMBL/GenBank/DDBJ whole genome shotgun (WGS) entry which is preliminary data.</text>
</comment>
<keyword evidence="3" id="KW-1185">Reference proteome</keyword>
<feature type="transmembrane region" description="Helical" evidence="1">
    <location>
        <begin position="46"/>
        <end position="67"/>
    </location>
</feature>
<keyword evidence="1" id="KW-0812">Transmembrane</keyword>
<name>A0ABT1IFJ2_9PSEU</name>
<sequence length="294" mass="31324">MSTPTEDRARRLVQDAAAAAQARAYQTHPDVVALRVEQVRTQVDRLCWAGIGLGLAFTMTNVQQFAAGGAPPWTVVWLAAWLLDPTVSLVLLAILRAEQVTARYRVRTGPWVHRAKWATLAATYVMNTWASYAAGSVSGVVLHSVPVMVVFVAAEAITDLRDKLTETVTAAFAHASHLHRTAHPEPVVDHTDGAMNVPDPVMNAAPVHEQPDGPGPRPRKLLADYVADARAKWSPGVSVTPAWARSVTGCSRGLSSRVAAEVNAGITADGDHDGTATVDITVRRNRGGGVDAGQ</sequence>
<gene>
    <name evidence="2" type="ORF">LV75_003914</name>
</gene>
<proteinExistence type="predicted"/>